<organism evidence="2">
    <name type="scientific">uncultured Caudovirales phage</name>
    <dbReference type="NCBI Taxonomy" id="2100421"/>
    <lineage>
        <taxon>Viruses</taxon>
        <taxon>Duplodnaviria</taxon>
        <taxon>Heunggongvirae</taxon>
        <taxon>Uroviricota</taxon>
        <taxon>Caudoviricetes</taxon>
        <taxon>Peduoviridae</taxon>
        <taxon>Maltschvirus</taxon>
        <taxon>Maltschvirus maltsch</taxon>
    </lineage>
</organism>
<evidence type="ECO:0000313" key="2">
    <source>
        <dbReference type="EMBL" id="CAB4123237.1"/>
    </source>
</evidence>
<protein>
    <submittedName>
        <fullName evidence="2">Uncharacterized protein</fullName>
    </submittedName>
</protein>
<name>A0A6J5KQY5_9CAUD</name>
<proteinExistence type="predicted"/>
<dbReference type="EMBL" id="LR796167">
    <property type="protein sequence ID" value="CAB4123237.1"/>
    <property type="molecule type" value="Genomic_DNA"/>
</dbReference>
<sequence>MTKTFADQAQTYFENYRQVIEEMRETEATISKLQRRHQDLQVQKNHMSRIIVNHIDSGDDIMMCSLHAEKPGALGPEESVTTTGSMRISSSALGSYTSMYNSSINPTVDYSSYPLTTLMETPVKNQSVSMSKLLARAAAPPSGAYGDDSGVWKSYDIGMDSIDIRSAATDATGSNKYNNP</sequence>
<accession>A0A6J5KQY5</accession>
<feature type="coiled-coil region" evidence="1">
    <location>
        <begin position="16"/>
        <end position="43"/>
    </location>
</feature>
<reference evidence="2" key="1">
    <citation type="submission" date="2020-04" db="EMBL/GenBank/DDBJ databases">
        <authorList>
            <person name="Chiriac C."/>
            <person name="Salcher M."/>
            <person name="Ghai R."/>
            <person name="Kavagutti S V."/>
        </authorList>
    </citation>
    <scope>NUCLEOTIDE SEQUENCE</scope>
</reference>
<keyword evidence="1" id="KW-0175">Coiled coil</keyword>
<gene>
    <name evidence="2" type="ORF">UFOVP29_396</name>
</gene>
<evidence type="ECO:0000256" key="1">
    <source>
        <dbReference type="SAM" id="Coils"/>
    </source>
</evidence>